<dbReference type="Pfam" id="PF00400">
    <property type="entry name" value="WD40"/>
    <property type="match status" value="3"/>
</dbReference>
<dbReference type="OMA" id="KWHANTL"/>
<protein>
    <recommendedName>
        <fullName evidence="5">Mitochondrial division protein 1</fullName>
    </recommendedName>
</protein>
<gene>
    <name evidence="8" type="ORF">FCULG_00012787</name>
</gene>
<dbReference type="SUPFAM" id="SSF50978">
    <property type="entry name" value="WD40 repeat-like"/>
    <property type="match status" value="1"/>
</dbReference>
<dbReference type="PROSITE" id="PS50082">
    <property type="entry name" value="WD_REPEATS_2"/>
    <property type="match status" value="3"/>
</dbReference>
<dbReference type="InterPro" id="IPR019775">
    <property type="entry name" value="WD40_repeat_CS"/>
</dbReference>
<dbReference type="Proteomes" id="UP000241587">
    <property type="component" value="Unassembled WGS sequence"/>
</dbReference>
<evidence type="ECO:0000256" key="1">
    <source>
        <dbReference type="ARBA" id="ARBA00022574"/>
    </source>
</evidence>
<dbReference type="InterPro" id="IPR036322">
    <property type="entry name" value="WD40_repeat_dom_sf"/>
</dbReference>
<comment type="caution">
    <text evidence="8">The sequence shown here is derived from an EMBL/GenBank/DDBJ whole genome shotgun (WGS) entry which is preliminary data.</text>
</comment>
<dbReference type="PRINTS" id="PR00320">
    <property type="entry name" value="GPROTEINBRPT"/>
</dbReference>
<dbReference type="CDD" id="cd00200">
    <property type="entry name" value="WD40"/>
    <property type="match status" value="1"/>
</dbReference>
<comment type="function">
    <text evidence="6">Involved in mitochondrial fission. Acts as an adapter protein required to form mitochondrial fission complexes. Formation of these complexes is required to promote constriction and fission of the mitochondrial compartment at a late step in mitochondrial division.</text>
</comment>
<keyword evidence="3" id="KW-0175">Coiled coil</keyword>
<organism evidence="8 9">
    <name type="scientific">Fusarium culmorum</name>
    <dbReference type="NCBI Taxonomy" id="5516"/>
    <lineage>
        <taxon>Eukaryota</taxon>
        <taxon>Fungi</taxon>
        <taxon>Dikarya</taxon>
        <taxon>Ascomycota</taxon>
        <taxon>Pezizomycotina</taxon>
        <taxon>Sordariomycetes</taxon>
        <taxon>Hypocreomycetidae</taxon>
        <taxon>Hypocreales</taxon>
        <taxon>Nectriaceae</taxon>
        <taxon>Fusarium</taxon>
    </lineage>
</organism>
<keyword evidence="2" id="KW-0677">Repeat</keyword>
<comment type="similarity">
    <text evidence="4">Belongs to the WD repeat MDV1/CAF4 family.</text>
</comment>
<dbReference type="Gene3D" id="2.130.10.10">
    <property type="entry name" value="YVTN repeat-like/Quinoprotein amine dehydrogenase"/>
    <property type="match status" value="2"/>
</dbReference>
<evidence type="ECO:0000256" key="5">
    <source>
        <dbReference type="ARBA" id="ARBA00039789"/>
    </source>
</evidence>
<keyword evidence="9" id="KW-1185">Reference proteome</keyword>
<evidence type="ECO:0000256" key="3">
    <source>
        <dbReference type="ARBA" id="ARBA00023054"/>
    </source>
</evidence>
<feature type="repeat" description="WD" evidence="7">
    <location>
        <begin position="221"/>
        <end position="262"/>
    </location>
</feature>
<dbReference type="OrthoDB" id="538223at2759"/>
<evidence type="ECO:0000256" key="2">
    <source>
        <dbReference type="ARBA" id="ARBA00022737"/>
    </source>
</evidence>
<reference evidence="8 9" key="1">
    <citation type="submission" date="2018-02" db="EMBL/GenBank/DDBJ databases">
        <title>Fusarium culmorum secondary metabolites in fungal-bacterial-plant interactions.</title>
        <authorList>
            <person name="Schmidt R."/>
        </authorList>
    </citation>
    <scope>NUCLEOTIDE SEQUENCE [LARGE SCALE GENOMIC DNA]</scope>
    <source>
        <strain evidence="8 9">PV</strain>
    </source>
</reference>
<keyword evidence="1 7" id="KW-0853">WD repeat</keyword>
<dbReference type="PANTHER" id="PTHR22847">
    <property type="entry name" value="WD40 REPEAT PROTEIN"/>
    <property type="match status" value="1"/>
</dbReference>
<dbReference type="PROSITE" id="PS50294">
    <property type="entry name" value="WD_REPEATS_REGION"/>
    <property type="match status" value="3"/>
</dbReference>
<dbReference type="EMBL" id="PVEM01000014">
    <property type="protein sequence ID" value="PTD03446.1"/>
    <property type="molecule type" value="Genomic_DNA"/>
</dbReference>
<dbReference type="InterPro" id="IPR001680">
    <property type="entry name" value="WD40_rpt"/>
</dbReference>
<evidence type="ECO:0000256" key="7">
    <source>
        <dbReference type="PROSITE-ProRule" id="PRU00221"/>
    </source>
</evidence>
<evidence type="ECO:0000256" key="4">
    <source>
        <dbReference type="ARBA" id="ARBA00038415"/>
    </source>
</evidence>
<name>A0A2T4GIQ2_FUSCU</name>
<evidence type="ECO:0000256" key="6">
    <source>
        <dbReference type="ARBA" id="ARBA00043913"/>
    </source>
</evidence>
<feature type="repeat" description="WD" evidence="7">
    <location>
        <begin position="305"/>
        <end position="346"/>
    </location>
</feature>
<dbReference type="AlphaFoldDB" id="A0A2T4GIQ2"/>
<dbReference type="SMART" id="SM00320">
    <property type="entry name" value="WD40"/>
    <property type="match status" value="3"/>
</dbReference>
<evidence type="ECO:0000313" key="8">
    <source>
        <dbReference type="EMBL" id="PTD03446.1"/>
    </source>
</evidence>
<proteinExistence type="inferred from homology"/>
<accession>A0A2T4GIQ2</accession>
<evidence type="ECO:0000313" key="9">
    <source>
        <dbReference type="Proteomes" id="UP000241587"/>
    </source>
</evidence>
<dbReference type="InterPro" id="IPR015943">
    <property type="entry name" value="WD40/YVTN_repeat-like_dom_sf"/>
</dbReference>
<feature type="repeat" description="WD" evidence="7">
    <location>
        <begin position="263"/>
        <end position="304"/>
    </location>
</feature>
<sequence>MPSEKSAPIKPLHLSFRDFLVNRDKHKTDPFWVDEKETHKMLAVRCLELLMNDDCLKKDKCDLRMPGVARSDIDRGQIDESLPTEAQYACLYWVYHLKESHERIQDDDRAHKFLERHFLHWLEALSLIGRISESIGFIDELQSIVDAENGAQVLSFLRDAKRFVLNYRWIIDTAPLQLYASAIVFAPKQSIIRQTFKRYLPRWIFQLPNVDSDWSAVLQTLEGHTDLVSSVVFSKAGKLIASGSGDETIKIWNVATGEEERTLEGHRSLISFVDFSKDGTLIASGSTDKTVKIWNVATGKEERTLEGHTDWVNSVVFSDDGKLIASGSDGGTIKMWNVMRGTNVKSFDASQFTNVLSFTDDDSVLVTSAGCFSLGFRNISTSHSGESEPKLGSTEVQGEVDARLGFRINHDNTWITVGGSDGRQVLWLPPDFRPSASATLTQPSGSVVVIGCGSGRVAIMGFGPSLFSHEV</sequence>
<dbReference type="PANTHER" id="PTHR22847:SF637">
    <property type="entry name" value="WD REPEAT DOMAIN 5B"/>
    <property type="match status" value="1"/>
</dbReference>
<dbReference type="PROSITE" id="PS00678">
    <property type="entry name" value="WD_REPEATS_1"/>
    <property type="match status" value="2"/>
</dbReference>
<dbReference type="GO" id="GO:1990234">
    <property type="term" value="C:transferase complex"/>
    <property type="evidence" value="ECO:0007669"/>
    <property type="project" value="UniProtKB-ARBA"/>
</dbReference>
<dbReference type="GO" id="GO:0005634">
    <property type="term" value="C:nucleus"/>
    <property type="evidence" value="ECO:0007669"/>
    <property type="project" value="TreeGrafter"/>
</dbReference>
<dbReference type="InterPro" id="IPR020472">
    <property type="entry name" value="WD40_PAC1"/>
</dbReference>